<gene>
    <name evidence="1" type="ORF">NCCP691_01960</name>
</gene>
<keyword evidence="2" id="KW-1185">Reference proteome</keyword>
<accession>A0ABQ4PZK2</accession>
<comment type="caution">
    <text evidence="1">The sequence shown here is derived from an EMBL/GenBank/DDBJ whole genome shotgun (WGS) entry which is preliminary data.</text>
</comment>
<organism evidence="1 2">
    <name type="scientific">Noviherbaspirillum aridicola</name>
    <dbReference type="NCBI Taxonomy" id="2849687"/>
    <lineage>
        <taxon>Bacteria</taxon>
        <taxon>Pseudomonadati</taxon>
        <taxon>Pseudomonadota</taxon>
        <taxon>Betaproteobacteria</taxon>
        <taxon>Burkholderiales</taxon>
        <taxon>Oxalobacteraceae</taxon>
        <taxon>Noviherbaspirillum</taxon>
    </lineage>
</organism>
<evidence type="ECO:0000313" key="2">
    <source>
        <dbReference type="Proteomes" id="UP000887222"/>
    </source>
</evidence>
<dbReference type="EMBL" id="BPMK01000001">
    <property type="protein sequence ID" value="GIZ50182.1"/>
    <property type="molecule type" value="Genomic_DNA"/>
</dbReference>
<reference evidence="1 2" key="1">
    <citation type="journal article" date="2022" name="Int. J. Syst. Evol. Microbiol.">
        <title>Noviherbaspirillum aridicola sp. nov., isolated from an arid soil in Pakistan.</title>
        <authorList>
            <person name="Khan I.U."/>
            <person name="Saqib M."/>
            <person name="Amin A."/>
            <person name="Hussain F."/>
            <person name="Li L."/>
            <person name="Liu Y.H."/>
            <person name="Fang B.Z."/>
            <person name="Ahmed I."/>
            <person name="Li W.J."/>
        </authorList>
    </citation>
    <scope>NUCLEOTIDE SEQUENCE [LARGE SCALE GENOMIC DNA]</scope>
    <source>
        <strain evidence="1 2">NCCP-691</strain>
    </source>
</reference>
<name>A0ABQ4PZK2_9BURK</name>
<protein>
    <submittedName>
        <fullName evidence="1">Uncharacterized protein</fullName>
    </submittedName>
</protein>
<proteinExistence type="predicted"/>
<dbReference type="Proteomes" id="UP000887222">
    <property type="component" value="Unassembled WGS sequence"/>
</dbReference>
<evidence type="ECO:0000313" key="1">
    <source>
        <dbReference type="EMBL" id="GIZ50182.1"/>
    </source>
</evidence>
<sequence length="60" mass="6294">MSLALGQRAAVHALRDAVAHLLLSARDAALVLGMRGGQRQQGGCREGGCDDPGFHLSLLR</sequence>